<accession>A0AA38HHJ5</accession>
<dbReference type="EMBL" id="JALNTZ010003753">
    <property type="protein sequence ID" value="KAJ3616043.1"/>
    <property type="molecule type" value="Genomic_DNA"/>
</dbReference>
<evidence type="ECO:0000313" key="2">
    <source>
        <dbReference type="Proteomes" id="UP001168821"/>
    </source>
</evidence>
<reference evidence="1" key="1">
    <citation type="journal article" date="2023" name="G3 (Bethesda)">
        <title>Whole genome assemblies of Zophobas morio and Tenebrio molitor.</title>
        <authorList>
            <person name="Kaur S."/>
            <person name="Stinson S.A."/>
            <person name="diCenzo G.C."/>
        </authorList>
    </citation>
    <scope>NUCLEOTIDE SEQUENCE</scope>
    <source>
        <strain evidence="1">QUZm001</strain>
    </source>
</reference>
<sequence length="80" mass="8688">MKTIFHLQIKIEDEKANATAARSLLHCKLLRCGTSVCKFVEGYLTAECTKTRESPAGCANCGESHTANYGGCKCYRGGLK</sequence>
<dbReference type="Proteomes" id="UP001168821">
    <property type="component" value="Unassembled WGS sequence"/>
</dbReference>
<dbReference type="AlphaFoldDB" id="A0AA38HHJ5"/>
<protein>
    <submittedName>
        <fullName evidence="1">Uncharacterized protein</fullName>
    </submittedName>
</protein>
<organism evidence="1 2">
    <name type="scientific">Zophobas morio</name>
    <dbReference type="NCBI Taxonomy" id="2755281"/>
    <lineage>
        <taxon>Eukaryota</taxon>
        <taxon>Metazoa</taxon>
        <taxon>Ecdysozoa</taxon>
        <taxon>Arthropoda</taxon>
        <taxon>Hexapoda</taxon>
        <taxon>Insecta</taxon>
        <taxon>Pterygota</taxon>
        <taxon>Neoptera</taxon>
        <taxon>Endopterygota</taxon>
        <taxon>Coleoptera</taxon>
        <taxon>Polyphaga</taxon>
        <taxon>Cucujiformia</taxon>
        <taxon>Tenebrionidae</taxon>
        <taxon>Zophobas</taxon>
    </lineage>
</organism>
<name>A0AA38HHJ5_9CUCU</name>
<comment type="caution">
    <text evidence="1">The sequence shown here is derived from an EMBL/GenBank/DDBJ whole genome shotgun (WGS) entry which is preliminary data.</text>
</comment>
<gene>
    <name evidence="1" type="ORF">Zmor_012100</name>
</gene>
<keyword evidence="2" id="KW-1185">Reference proteome</keyword>
<proteinExistence type="predicted"/>
<evidence type="ECO:0000313" key="1">
    <source>
        <dbReference type="EMBL" id="KAJ3616043.1"/>
    </source>
</evidence>